<feature type="domain" description="EamA" evidence="8">
    <location>
        <begin position="48"/>
        <end position="185"/>
    </location>
</feature>
<feature type="compositionally biased region" description="Polar residues" evidence="6">
    <location>
        <begin position="10"/>
        <end position="21"/>
    </location>
</feature>
<proteinExistence type="inferred from homology"/>
<protein>
    <submittedName>
        <fullName evidence="9">Drug/metabolite-transporting permease</fullName>
    </submittedName>
</protein>
<organism evidence="9 10">
    <name type="scientific">Flaviaesturariibacter flavus</name>
    <dbReference type="NCBI Taxonomy" id="2502780"/>
    <lineage>
        <taxon>Bacteria</taxon>
        <taxon>Pseudomonadati</taxon>
        <taxon>Bacteroidota</taxon>
        <taxon>Chitinophagia</taxon>
        <taxon>Chitinophagales</taxon>
        <taxon>Chitinophagaceae</taxon>
        <taxon>Flaviaestuariibacter</taxon>
    </lineage>
</organism>
<gene>
    <name evidence="9" type="ORF">EPD60_08540</name>
</gene>
<sequence>MQKHPDHSRTGSAGSYTPADPQSAQDVAWYRARFNPFHFRRRGKRFTALFALVLVCFFWGTTWVVSKQGVMHLPGTNKLAALQLAGLRQVLAGLCFVVYFSIKGLAWPRGRQWRPILMLSFLNFMLSNALSTWGMRFIPAGLGSIIGAIYPVWLVLIGLVVGGTRLQLRTLAGMLLGLGGICIIFYEHLHHLTNPAFRLGIGISVASTWSWAFGTLYTKKEAGNFNPYFSLGLQLLISGLVLLGGLGVTGNTMPLSVIPWQSWAAIAYLVVFGSVVTFAAFLYALQNLPTTQVSLYAYINPVVAVLMGAALIGEPLSLFIIGGTLVTLYGVFLVNRSVATKQ</sequence>
<dbReference type="OrthoDB" id="9812547at2"/>
<dbReference type="PANTHER" id="PTHR32322">
    <property type="entry name" value="INNER MEMBRANE TRANSPORTER"/>
    <property type="match status" value="1"/>
</dbReference>
<feature type="transmembrane region" description="Helical" evidence="7">
    <location>
        <begin position="137"/>
        <end position="161"/>
    </location>
</feature>
<keyword evidence="5 7" id="KW-0472">Membrane</keyword>
<dbReference type="Pfam" id="PF00892">
    <property type="entry name" value="EamA"/>
    <property type="match status" value="2"/>
</dbReference>
<dbReference type="EMBL" id="SJZI01000042">
    <property type="protein sequence ID" value="TCJ14051.1"/>
    <property type="molecule type" value="Genomic_DNA"/>
</dbReference>
<reference evidence="9 10" key="1">
    <citation type="submission" date="2019-03" db="EMBL/GenBank/DDBJ databases">
        <authorList>
            <person name="Kim M.K.M."/>
        </authorList>
    </citation>
    <scope>NUCLEOTIDE SEQUENCE [LARGE SCALE GENOMIC DNA]</scope>
    <source>
        <strain evidence="9 10">17J68-12</strain>
    </source>
</reference>
<feature type="transmembrane region" description="Helical" evidence="7">
    <location>
        <begin position="318"/>
        <end position="335"/>
    </location>
</feature>
<keyword evidence="4 7" id="KW-1133">Transmembrane helix</keyword>
<feature type="domain" description="EamA" evidence="8">
    <location>
        <begin position="200"/>
        <end position="335"/>
    </location>
</feature>
<feature type="transmembrane region" description="Helical" evidence="7">
    <location>
        <begin position="168"/>
        <end position="189"/>
    </location>
</feature>
<evidence type="ECO:0000313" key="10">
    <source>
        <dbReference type="Proteomes" id="UP000295334"/>
    </source>
</evidence>
<feature type="transmembrane region" description="Helical" evidence="7">
    <location>
        <begin position="85"/>
        <end position="102"/>
    </location>
</feature>
<feature type="transmembrane region" description="Helical" evidence="7">
    <location>
        <begin position="114"/>
        <end position="131"/>
    </location>
</feature>
<keyword evidence="3 7" id="KW-0812">Transmembrane</keyword>
<name>A0A4R1BAQ6_9BACT</name>
<dbReference type="RefSeq" id="WP_131448793.1">
    <property type="nucleotide sequence ID" value="NZ_SJZI01000042.1"/>
</dbReference>
<evidence type="ECO:0000256" key="7">
    <source>
        <dbReference type="SAM" id="Phobius"/>
    </source>
</evidence>
<evidence type="ECO:0000256" key="5">
    <source>
        <dbReference type="ARBA" id="ARBA00023136"/>
    </source>
</evidence>
<evidence type="ECO:0000256" key="2">
    <source>
        <dbReference type="ARBA" id="ARBA00007362"/>
    </source>
</evidence>
<dbReference type="InterPro" id="IPR000620">
    <property type="entry name" value="EamA_dom"/>
</dbReference>
<comment type="caution">
    <text evidence="9">The sequence shown here is derived from an EMBL/GenBank/DDBJ whole genome shotgun (WGS) entry which is preliminary data.</text>
</comment>
<feature type="transmembrane region" description="Helical" evidence="7">
    <location>
        <begin position="228"/>
        <end position="248"/>
    </location>
</feature>
<feature type="transmembrane region" description="Helical" evidence="7">
    <location>
        <begin position="195"/>
        <end position="216"/>
    </location>
</feature>
<feature type="transmembrane region" description="Helical" evidence="7">
    <location>
        <begin position="260"/>
        <end position="283"/>
    </location>
</feature>
<dbReference type="GO" id="GO:0016020">
    <property type="term" value="C:membrane"/>
    <property type="evidence" value="ECO:0007669"/>
    <property type="project" value="UniProtKB-SubCell"/>
</dbReference>
<evidence type="ECO:0000256" key="6">
    <source>
        <dbReference type="SAM" id="MobiDB-lite"/>
    </source>
</evidence>
<dbReference type="SUPFAM" id="SSF103481">
    <property type="entry name" value="Multidrug resistance efflux transporter EmrE"/>
    <property type="match status" value="2"/>
</dbReference>
<feature type="transmembrane region" description="Helical" evidence="7">
    <location>
        <begin position="46"/>
        <end position="65"/>
    </location>
</feature>
<comment type="similarity">
    <text evidence="2">Belongs to the EamA transporter family.</text>
</comment>
<dbReference type="InterPro" id="IPR050638">
    <property type="entry name" value="AA-Vitamin_Transporters"/>
</dbReference>
<evidence type="ECO:0000313" key="9">
    <source>
        <dbReference type="EMBL" id="TCJ14051.1"/>
    </source>
</evidence>
<dbReference type="InterPro" id="IPR037185">
    <property type="entry name" value="EmrE-like"/>
</dbReference>
<dbReference type="Proteomes" id="UP000295334">
    <property type="component" value="Unassembled WGS sequence"/>
</dbReference>
<feature type="transmembrane region" description="Helical" evidence="7">
    <location>
        <begin position="295"/>
        <end position="312"/>
    </location>
</feature>
<evidence type="ECO:0000256" key="3">
    <source>
        <dbReference type="ARBA" id="ARBA00022692"/>
    </source>
</evidence>
<accession>A0A4R1BAQ6</accession>
<evidence type="ECO:0000256" key="4">
    <source>
        <dbReference type="ARBA" id="ARBA00022989"/>
    </source>
</evidence>
<feature type="region of interest" description="Disordered" evidence="6">
    <location>
        <begin position="1"/>
        <end position="21"/>
    </location>
</feature>
<evidence type="ECO:0000256" key="1">
    <source>
        <dbReference type="ARBA" id="ARBA00004141"/>
    </source>
</evidence>
<dbReference type="PANTHER" id="PTHR32322:SF2">
    <property type="entry name" value="EAMA DOMAIN-CONTAINING PROTEIN"/>
    <property type="match status" value="1"/>
</dbReference>
<dbReference type="AlphaFoldDB" id="A0A4R1BAQ6"/>
<evidence type="ECO:0000259" key="8">
    <source>
        <dbReference type="Pfam" id="PF00892"/>
    </source>
</evidence>
<comment type="subcellular location">
    <subcellularLocation>
        <location evidence="1">Membrane</location>
        <topology evidence="1">Multi-pass membrane protein</topology>
    </subcellularLocation>
</comment>
<keyword evidence="10" id="KW-1185">Reference proteome</keyword>